<keyword evidence="8" id="KW-1185">Reference proteome</keyword>
<keyword evidence="2" id="KW-0812">Transmembrane</keyword>
<dbReference type="EMBL" id="JAODUP010000419">
    <property type="protein sequence ID" value="KAK2150189.1"/>
    <property type="molecule type" value="Genomic_DNA"/>
</dbReference>
<dbReference type="Proteomes" id="UP001208570">
    <property type="component" value="Unassembled WGS sequence"/>
</dbReference>
<dbReference type="SMART" id="SM00089">
    <property type="entry name" value="PKD"/>
    <property type="match status" value="4"/>
</dbReference>
<proteinExistence type="predicted"/>
<evidence type="ECO:0000313" key="7">
    <source>
        <dbReference type="EMBL" id="KAK2150189.1"/>
    </source>
</evidence>
<sequence length="1170" mass="130699">MGDDTTIIENEYESYTDIPTYLRHRYSQIGKYDVNITICNCINCSIYELESVVGIPISNPSYITNDTLVLNENATFVLTLGNSSETTCFLDFDDSYYEMIYERFTGDTIISVHAYYTYNLFSSNVYCENHFGNYSDSKKIIVQIPISGMIVNTTMIYATYGTIIPISIHLEYGSDIEFMDDCDGRTCGEFVGNGNLSAVFLFNTNNIPSYGIFNISLCASNDLNSECKFVLGKMTKALKSILLDKTPIVGTPGEAIVISATCDNGSMISFQFFTGNTENFITMTYPDNTLTSSINYVYDKIGVYELSVAAANNISAAIDTANVIIEYPIPDLNDVFRSSVTNVSDTSMEVTLIGHFDGGIHDPTFVMISCDFGEGTPNVVQPVSLTPNDEDVDFELKHKYEDFGQYTINCTLYNNVSKQVFIEHASVGVPISGLGISVSASAVGVNRTINFKVHVDSGSNLDYSIEPGDGNVLTDIKRSNTNWTDPDYTIVSYMYSRPDTAYTVNVKAVNVFGEVGPENLEITILVDYAIPELMLITDLYHQVYKQETFVLKPVNAMDYPPAAPVRCVWIIKGQQPESNEPEELLTMAEHLHGISVNEPGNYTTLVLCSNTVSKVAASASFIAEITIDGLSIQNVPGVLNIDKYITAEISLNTGSHIYFTINFGDGSNPESAMRYTNEMVPFQYKYQTSGMYNISVSTVNHVSNQSIIVTITVQKPVKCNETQIKVTDFETGLRNMTAIRDGIGGKLNITIDVTPGMLIPTDVLLNISYTSGYNDVTFKIPDYPYTIVIPEYNITGNFKLLMTLYNKISTCNFTIPFQVQELPRSPNISMPILPVIYTFPIGVFEVNVTYGSHYTITLDFGNGHVENITVENERGFKRFDFSEYIYPLPGYYSVKIYLRNEFVYFVTEKELTVVGDLPNMTLVTNSPVEFKLDNNLLTSTFKLEINPEDRLPLDCNLKVDFGDSQENLVNMTSINDDIQWTHVYPSPNYYYVHINVSTLFDIKHFEATMRVQVPLSEVTIRKNIPKQSEEEDTYIVGTALQFTAVHNSGTGANYTWTFINKDSGSVYHTEVTNATHIILVMGDIGSYLVYVVANNGLGLPRNATDVLQIVPNGIITKFDYMSKSSIGEYNVFNLELLDEYNIPPYSYDDLCINLSLGMFYSGFHQQKYIA</sequence>
<dbReference type="PANTHER" id="PTHR46730:SF4">
    <property type="entry name" value="POLYCYSTIC KIDNEY DISEASE PROTEIN 1-LIKE 1"/>
    <property type="match status" value="1"/>
</dbReference>
<gene>
    <name evidence="7" type="ORF">LSH36_419g03021</name>
</gene>
<evidence type="ECO:0000259" key="6">
    <source>
        <dbReference type="PROSITE" id="PS50093"/>
    </source>
</evidence>
<organism evidence="7 8">
    <name type="scientific">Paralvinella palmiformis</name>
    <dbReference type="NCBI Taxonomy" id="53620"/>
    <lineage>
        <taxon>Eukaryota</taxon>
        <taxon>Metazoa</taxon>
        <taxon>Spiralia</taxon>
        <taxon>Lophotrochozoa</taxon>
        <taxon>Annelida</taxon>
        <taxon>Polychaeta</taxon>
        <taxon>Sedentaria</taxon>
        <taxon>Canalipalpata</taxon>
        <taxon>Terebellida</taxon>
        <taxon>Terebelliformia</taxon>
        <taxon>Alvinellidae</taxon>
        <taxon>Paralvinella</taxon>
    </lineage>
</organism>
<dbReference type="GO" id="GO:0005261">
    <property type="term" value="F:monoatomic cation channel activity"/>
    <property type="evidence" value="ECO:0007669"/>
    <property type="project" value="TreeGrafter"/>
</dbReference>
<dbReference type="Gene3D" id="2.60.40.10">
    <property type="entry name" value="Immunoglobulins"/>
    <property type="match status" value="1"/>
</dbReference>
<comment type="caution">
    <text evidence="7">The sequence shown here is derived from an EMBL/GenBank/DDBJ whole genome shotgun (WGS) entry which is preliminary data.</text>
</comment>
<evidence type="ECO:0000313" key="8">
    <source>
        <dbReference type="Proteomes" id="UP001208570"/>
    </source>
</evidence>
<dbReference type="InterPro" id="IPR022409">
    <property type="entry name" value="PKD/Chitinase_dom"/>
</dbReference>
<dbReference type="InterPro" id="IPR035986">
    <property type="entry name" value="PKD_dom_sf"/>
</dbReference>
<reference evidence="7" key="1">
    <citation type="journal article" date="2023" name="Mol. Biol. Evol.">
        <title>Third-Generation Sequencing Reveals the Adaptive Role of the Epigenome in Three Deep-Sea Polychaetes.</title>
        <authorList>
            <person name="Perez M."/>
            <person name="Aroh O."/>
            <person name="Sun Y."/>
            <person name="Lan Y."/>
            <person name="Juniper S.K."/>
            <person name="Young C.R."/>
            <person name="Angers B."/>
            <person name="Qian P.Y."/>
        </authorList>
    </citation>
    <scope>NUCLEOTIDE SEQUENCE</scope>
    <source>
        <strain evidence="7">P08H-3</strain>
    </source>
</reference>
<comment type="subcellular location">
    <subcellularLocation>
        <location evidence="1">Membrane</location>
        <topology evidence="1">Multi-pass membrane protein</topology>
    </subcellularLocation>
</comment>
<accession>A0AAD9N0X6</accession>
<name>A0AAD9N0X6_9ANNE</name>
<keyword evidence="3" id="KW-0677">Repeat</keyword>
<evidence type="ECO:0000256" key="4">
    <source>
        <dbReference type="ARBA" id="ARBA00022989"/>
    </source>
</evidence>
<keyword evidence="4" id="KW-1133">Transmembrane helix</keyword>
<evidence type="ECO:0000256" key="3">
    <source>
        <dbReference type="ARBA" id="ARBA00022737"/>
    </source>
</evidence>
<evidence type="ECO:0000256" key="2">
    <source>
        <dbReference type="ARBA" id="ARBA00022692"/>
    </source>
</evidence>
<dbReference type="GO" id="GO:0006816">
    <property type="term" value="P:calcium ion transport"/>
    <property type="evidence" value="ECO:0007669"/>
    <property type="project" value="TreeGrafter"/>
</dbReference>
<protein>
    <recommendedName>
        <fullName evidence="6">PKD domain-containing protein</fullName>
    </recommendedName>
</protein>
<dbReference type="PANTHER" id="PTHR46730">
    <property type="entry name" value="POLYCYSTIN-1"/>
    <property type="match status" value="1"/>
</dbReference>
<dbReference type="Pfam" id="PF00801">
    <property type="entry name" value="PKD"/>
    <property type="match status" value="2"/>
</dbReference>
<dbReference type="InterPro" id="IPR013783">
    <property type="entry name" value="Ig-like_fold"/>
</dbReference>
<feature type="domain" description="PKD" evidence="6">
    <location>
        <begin position="652"/>
        <end position="714"/>
    </location>
</feature>
<keyword evidence="5" id="KW-0472">Membrane</keyword>
<dbReference type="AlphaFoldDB" id="A0AAD9N0X6"/>
<evidence type="ECO:0000256" key="5">
    <source>
        <dbReference type="ARBA" id="ARBA00023136"/>
    </source>
</evidence>
<dbReference type="SUPFAM" id="SSF49299">
    <property type="entry name" value="PKD domain"/>
    <property type="match status" value="4"/>
</dbReference>
<dbReference type="PROSITE" id="PS50093">
    <property type="entry name" value="PKD"/>
    <property type="match status" value="1"/>
</dbReference>
<evidence type="ECO:0000256" key="1">
    <source>
        <dbReference type="ARBA" id="ARBA00004141"/>
    </source>
</evidence>
<dbReference type="InterPro" id="IPR000601">
    <property type="entry name" value="PKD_dom"/>
</dbReference>
<dbReference type="GO" id="GO:0005886">
    <property type="term" value="C:plasma membrane"/>
    <property type="evidence" value="ECO:0007669"/>
    <property type="project" value="TreeGrafter"/>
</dbReference>